<keyword evidence="5" id="KW-0479">Metal-binding</keyword>
<dbReference type="GO" id="GO:0003677">
    <property type="term" value="F:DNA binding"/>
    <property type="evidence" value="ECO:0007669"/>
    <property type="project" value="InterPro"/>
</dbReference>
<dbReference type="SMART" id="SM00066">
    <property type="entry name" value="GAL4"/>
    <property type="match status" value="1"/>
</dbReference>
<evidence type="ECO:0000256" key="4">
    <source>
        <dbReference type="ARBA" id="ARBA00022692"/>
    </source>
</evidence>
<dbReference type="SUPFAM" id="SSF57701">
    <property type="entry name" value="Zn2/Cys6 DNA-binding domain"/>
    <property type="match status" value="1"/>
</dbReference>
<accession>A0A3E2HNQ6</accession>
<comment type="subcellular location">
    <subcellularLocation>
        <location evidence="1">Endomembrane system</location>
        <topology evidence="1">Multi-pass membrane protein</topology>
    </subcellularLocation>
</comment>
<dbReference type="PROSITE" id="PS50048">
    <property type="entry name" value="ZN2_CY6_FUNGAL_2"/>
    <property type="match status" value="1"/>
</dbReference>
<evidence type="ECO:0000256" key="2">
    <source>
        <dbReference type="ARBA" id="ARBA00022448"/>
    </source>
</evidence>
<keyword evidence="3" id="KW-0533">Nickel</keyword>
<feature type="transmembrane region" description="Helical" evidence="10">
    <location>
        <begin position="1006"/>
        <end position="1039"/>
    </location>
</feature>
<dbReference type="InterPro" id="IPR001138">
    <property type="entry name" value="Zn2Cys6_DnaBD"/>
</dbReference>
<dbReference type="GO" id="GO:0016831">
    <property type="term" value="F:carboxy-lyase activity"/>
    <property type="evidence" value="ECO:0007669"/>
    <property type="project" value="TreeGrafter"/>
</dbReference>
<dbReference type="PROSITE" id="PS00463">
    <property type="entry name" value="ZN2_CY6_FUNGAL_1"/>
    <property type="match status" value="1"/>
</dbReference>
<keyword evidence="2" id="KW-0813">Transport</keyword>
<feature type="region of interest" description="Disordered" evidence="9">
    <location>
        <begin position="1"/>
        <end position="25"/>
    </location>
</feature>
<evidence type="ECO:0000259" key="11">
    <source>
        <dbReference type="PROSITE" id="PS50048"/>
    </source>
</evidence>
<dbReference type="PANTHER" id="PTHR43374">
    <property type="entry name" value="FLAVIN PRENYLTRANSFERASE"/>
    <property type="match status" value="1"/>
</dbReference>
<evidence type="ECO:0000256" key="8">
    <source>
        <dbReference type="ARBA" id="ARBA00023242"/>
    </source>
</evidence>
<dbReference type="CDD" id="cd12148">
    <property type="entry name" value="fungal_TF_MHR"/>
    <property type="match status" value="1"/>
</dbReference>
<feature type="domain" description="Zn(2)-C6 fungal-type" evidence="11">
    <location>
        <begin position="33"/>
        <end position="64"/>
    </location>
</feature>
<dbReference type="Pfam" id="PF03824">
    <property type="entry name" value="NicO"/>
    <property type="match status" value="1"/>
</dbReference>
<organism evidence="12 13">
    <name type="scientific">Scytalidium lignicola</name>
    <name type="common">Hyphomycete</name>
    <dbReference type="NCBI Taxonomy" id="5539"/>
    <lineage>
        <taxon>Eukaryota</taxon>
        <taxon>Fungi</taxon>
        <taxon>Dikarya</taxon>
        <taxon>Ascomycota</taxon>
        <taxon>Pezizomycotina</taxon>
        <taxon>Leotiomycetes</taxon>
        <taxon>Leotiomycetes incertae sedis</taxon>
        <taxon>Scytalidium</taxon>
    </lineage>
</organism>
<dbReference type="CDD" id="cd00067">
    <property type="entry name" value="GAL4"/>
    <property type="match status" value="1"/>
</dbReference>
<dbReference type="Pfam" id="PF04082">
    <property type="entry name" value="Fungal_trans"/>
    <property type="match status" value="1"/>
</dbReference>
<dbReference type="GO" id="GO:0005886">
    <property type="term" value="C:plasma membrane"/>
    <property type="evidence" value="ECO:0007669"/>
    <property type="project" value="InterPro"/>
</dbReference>
<dbReference type="InterPro" id="IPR007219">
    <property type="entry name" value="XnlR_reg_dom"/>
</dbReference>
<keyword evidence="8" id="KW-0539">Nucleus</keyword>
<feature type="transmembrane region" description="Helical" evidence="10">
    <location>
        <begin position="819"/>
        <end position="841"/>
    </location>
</feature>
<feature type="transmembrane region" description="Helical" evidence="10">
    <location>
        <begin position="932"/>
        <end position="954"/>
    </location>
</feature>
<gene>
    <name evidence="12" type="ORF">B7463_g1369</name>
</gene>
<proteinExistence type="predicted"/>
<dbReference type="EMBL" id="NCSJ02000014">
    <property type="protein sequence ID" value="RFU34943.1"/>
    <property type="molecule type" value="Genomic_DNA"/>
</dbReference>
<feature type="non-terminal residue" evidence="12">
    <location>
        <position position="1"/>
    </location>
</feature>
<dbReference type="OrthoDB" id="10251155at2759"/>
<keyword evidence="7 10" id="KW-0472">Membrane</keyword>
<dbReference type="InterPro" id="IPR036864">
    <property type="entry name" value="Zn2-C6_fun-type_DNA-bd_sf"/>
</dbReference>
<dbReference type="GO" id="GO:0000981">
    <property type="term" value="F:DNA-binding transcription factor activity, RNA polymerase II-specific"/>
    <property type="evidence" value="ECO:0007669"/>
    <property type="project" value="InterPro"/>
</dbReference>
<sequence>MSDENQTPIDDSLTPDEANRIIHSHRKVRYGTACWPCRQRKVKCDNKQPCENCVKRDHAGLCSYNPKKDAAKNGSVSKSVAGSKRTRSPSSDTKKSDSDRWPRTSDEEDPNESRYLGQNSIAALLSEETREELPGETGHDVIRKDIMPILGLQISSAPYPFMSKTHMDKIRNDIASALPPNREVLKTFQIYRQIVQPFWGLLIDVEDFEAKLCIYLEDRSATAKHQATNSKGVSSAWLAMLFAVLAVSTNYADISYNKRSAISQTYVQASYHCLRLSNYLIRPSLEALQAMLILGFVLSNDMKAEASWAMIGLTCRLAQALGLHRGPNEVGRGQQSAADDLPRRRLWWTIVWQDSLLSLSFDRSPIAVMTRCQLPLRLEALTEGFSYTEAMYHLCQKILESVNNDTQLEPNFEQIIADSIEVESLRDRVSINLRTLDACKTVQDRLHHYAICLHTSFVVSVLCRPSLRRGECRGMDLNQKGILAEKCKQNLTETVRMYLKMHSLSIIPTRSWAFTYHGLSSAVLLGILGETKTDPEVRQLQGNLINALSATAAKDQNSAHPKSDKDIELSGPLSRALAALKNIYDHGWVVEQRPNLKVENSILSVDQSQFEQQNAALAMASMQNGIMPPMDYNQQMQMGVGEMLSAEQTLNMSPMDLFDSIFWVEAGNTLSAGDDDNTQPHHVALRPKVSRRARSPLQNSYLKNLQSPPSNSPSYAVVAARMAPSRSQCLQSATNLLPARIRILPFRVVRIISSLAIVNTIVWIAVAIVLRSHPRLSSTVVLSYTLGLRHALDADHISAIDLMTRRLVASGMRPTTVGMWFSLGHSTIVVITCIVVAATAGRLESRFNGFSRVGGVIGTAVSAAVLILLGIGNAWIMWKLIKRMKELLREDDGGRSLEDEGRTAGQLDLEGGGIMVRLFKTVFKLIDRPWKMYPLGVLFGLGFDTSSEVALLGIATIQGAQGTSMWLILLFPLLFTAGMCLIDTTDGALMMTLYTSTNLARDPIAILYYSIVLSAITVFVAGEYAGRFIVFGGLSVVLYKPWRRRYDRKLRVVDPGIHAAVISVDGIDTVKTGKDLEVGKVTAKTFESPIDEGIRQNPDLE</sequence>
<evidence type="ECO:0000256" key="3">
    <source>
        <dbReference type="ARBA" id="ARBA00022596"/>
    </source>
</evidence>
<evidence type="ECO:0000256" key="9">
    <source>
        <dbReference type="SAM" id="MobiDB-lite"/>
    </source>
</evidence>
<keyword evidence="4 10" id="KW-0812">Transmembrane</keyword>
<comment type="caution">
    <text evidence="12">The sequence shown here is derived from an EMBL/GenBank/DDBJ whole genome shotgun (WGS) entry which is preliminary data.</text>
</comment>
<evidence type="ECO:0000256" key="10">
    <source>
        <dbReference type="SAM" id="Phobius"/>
    </source>
</evidence>
<keyword evidence="6 10" id="KW-1133">Transmembrane helix</keyword>
<evidence type="ECO:0000313" key="13">
    <source>
        <dbReference type="Proteomes" id="UP000258309"/>
    </source>
</evidence>
<dbReference type="Proteomes" id="UP000258309">
    <property type="component" value="Unassembled WGS sequence"/>
</dbReference>
<reference evidence="12 13" key="1">
    <citation type="submission" date="2018-05" db="EMBL/GenBank/DDBJ databases">
        <title>Draft genome sequence of Scytalidium lignicola DSM 105466, a ubiquitous saprotrophic fungus.</title>
        <authorList>
            <person name="Buettner E."/>
            <person name="Gebauer A.M."/>
            <person name="Hofrichter M."/>
            <person name="Liers C."/>
            <person name="Kellner H."/>
        </authorList>
    </citation>
    <scope>NUCLEOTIDE SEQUENCE [LARGE SCALE GENOMIC DNA]</scope>
    <source>
        <strain evidence="12 13">DSM 105466</strain>
    </source>
</reference>
<dbReference type="InterPro" id="IPR004507">
    <property type="entry name" value="UbiX-like"/>
</dbReference>
<dbReference type="InterPro" id="IPR011541">
    <property type="entry name" value="Ni/Co_transpt_high_affinity"/>
</dbReference>
<keyword evidence="13" id="KW-1185">Reference proteome</keyword>
<feature type="transmembrane region" description="Helical" evidence="10">
    <location>
        <begin position="966"/>
        <end position="994"/>
    </location>
</feature>
<name>A0A3E2HNQ6_SCYLI</name>
<evidence type="ECO:0000256" key="1">
    <source>
        <dbReference type="ARBA" id="ARBA00004127"/>
    </source>
</evidence>
<feature type="transmembrane region" description="Helical" evidence="10">
    <location>
        <begin position="748"/>
        <end position="770"/>
    </location>
</feature>
<dbReference type="SMART" id="SM00906">
    <property type="entry name" value="Fungal_trans"/>
    <property type="match status" value="1"/>
</dbReference>
<evidence type="ECO:0000313" key="12">
    <source>
        <dbReference type="EMBL" id="RFU34943.1"/>
    </source>
</evidence>
<dbReference type="Gene3D" id="4.10.240.10">
    <property type="entry name" value="Zn(2)-C6 fungal-type DNA-binding domain"/>
    <property type="match status" value="1"/>
</dbReference>
<dbReference type="PANTHER" id="PTHR43374:SF1">
    <property type="entry name" value="FLAVIN PRENYLTRANSFERASE PAD1, MITOCHONDRIAL"/>
    <property type="match status" value="1"/>
</dbReference>
<dbReference type="GO" id="GO:0012505">
    <property type="term" value="C:endomembrane system"/>
    <property type="evidence" value="ECO:0007669"/>
    <property type="project" value="UniProtKB-SubCell"/>
</dbReference>
<dbReference type="AlphaFoldDB" id="A0A3E2HNQ6"/>
<dbReference type="GO" id="GO:0008270">
    <property type="term" value="F:zinc ion binding"/>
    <property type="evidence" value="ECO:0007669"/>
    <property type="project" value="InterPro"/>
</dbReference>
<protein>
    <recommendedName>
        <fullName evidence="11">Zn(2)-C6 fungal-type domain-containing protein</fullName>
    </recommendedName>
</protein>
<dbReference type="STRING" id="5539.A0A3E2HNQ6"/>
<dbReference type="GO" id="GO:0006351">
    <property type="term" value="P:DNA-templated transcription"/>
    <property type="evidence" value="ECO:0007669"/>
    <property type="project" value="InterPro"/>
</dbReference>
<dbReference type="GO" id="GO:0015099">
    <property type="term" value="F:nickel cation transmembrane transporter activity"/>
    <property type="evidence" value="ECO:0007669"/>
    <property type="project" value="InterPro"/>
</dbReference>
<dbReference type="Pfam" id="PF00172">
    <property type="entry name" value="Zn_clus"/>
    <property type="match status" value="1"/>
</dbReference>
<feature type="transmembrane region" description="Helical" evidence="10">
    <location>
        <begin position="853"/>
        <end position="878"/>
    </location>
</feature>
<feature type="region of interest" description="Disordered" evidence="9">
    <location>
        <begin position="64"/>
        <end position="117"/>
    </location>
</feature>
<evidence type="ECO:0000256" key="6">
    <source>
        <dbReference type="ARBA" id="ARBA00022989"/>
    </source>
</evidence>
<feature type="compositionally biased region" description="Basic and acidic residues" evidence="9">
    <location>
        <begin position="92"/>
        <end position="105"/>
    </location>
</feature>
<evidence type="ECO:0000256" key="5">
    <source>
        <dbReference type="ARBA" id="ARBA00022723"/>
    </source>
</evidence>
<feature type="non-terminal residue" evidence="12">
    <location>
        <position position="1101"/>
    </location>
</feature>
<evidence type="ECO:0000256" key="7">
    <source>
        <dbReference type="ARBA" id="ARBA00023136"/>
    </source>
</evidence>